<protein>
    <submittedName>
        <fullName evidence="2">Uncharacterized protein</fullName>
    </submittedName>
</protein>
<dbReference type="Proteomes" id="UP000602905">
    <property type="component" value="Unassembled WGS sequence"/>
</dbReference>
<feature type="region of interest" description="Disordered" evidence="1">
    <location>
        <begin position="341"/>
        <end position="361"/>
    </location>
</feature>
<accession>A0A8H7HUB3</accession>
<evidence type="ECO:0000313" key="2">
    <source>
        <dbReference type="EMBL" id="KAF8708106.1"/>
    </source>
</evidence>
<dbReference type="OrthoDB" id="3206072at2759"/>
<feature type="region of interest" description="Disordered" evidence="1">
    <location>
        <begin position="397"/>
        <end position="427"/>
    </location>
</feature>
<feature type="compositionally biased region" description="Polar residues" evidence="1">
    <location>
        <begin position="415"/>
        <end position="427"/>
    </location>
</feature>
<name>A0A8H7HUB3_9AGAM</name>
<dbReference type="AlphaFoldDB" id="A0A8H7HUB3"/>
<feature type="compositionally biased region" description="Basic and acidic residues" evidence="1">
    <location>
        <begin position="1"/>
        <end position="14"/>
    </location>
</feature>
<feature type="non-terminal residue" evidence="2">
    <location>
        <position position="783"/>
    </location>
</feature>
<gene>
    <name evidence="2" type="ORF">RHS03_04397</name>
</gene>
<evidence type="ECO:0000256" key="1">
    <source>
        <dbReference type="SAM" id="MobiDB-lite"/>
    </source>
</evidence>
<evidence type="ECO:0000313" key="3">
    <source>
        <dbReference type="Proteomes" id="UP000602905"/>
    </source>
</evidence>
<comment type="caution">
    <text evidence="2">The sequence shown here is derived from an EMBL/GenBank/DDBJ whole genome shotgun (WGS) entry which is preliminary data.</text>
</comment>
<proteinExistence type="predicted"/>
<feature type="region of interest" description="Disordered" evidence="1">
    <location>
        <begin position="1"/>
        <end position="43"/>
    </location>
</feature>
<dbReference type="EMBL" id="JACYCD010000049">
    <property type="protein sequence ID" value="KAF8708106.1"/>
    <property type="molecule type" value="Genomic_DNA"/>
</dbReference>
<reference evidence="2" key="1">
    <citation type="submission" date="2020-09" db="EMBL/GenBank/DDBJ databases">
        <title>Comparative genome analyses of four rice-infecting Rhizoctonia solani isolates reveal extensive enrichment of homogalacturonan modification genes.</title>
        <authorList>
            <person name="Lee D.-Y."/>
            <person name="Jeon J."/>
            <person name="Kim K.-T."/>
            <person name="Cheong K."/>
            <person name="Song H."/>
            <person name="Choi G."/>
            <person name="Ko J."/>
            <person name="Opiyo S.O."/>
            <person name="Zuo S."/>
            <person name="Madhav S."/>
            <person name="Lee Y.-H."/>
            <person name="Wang G.-L."/>
        </authorList>
    </citation>
    <scope>NUCLEOTIDE SEQUENCE</scope>
    <source>
        <strain evidence="2">AG1-IA WGL</strain>
    </source>
</reference>
<organism evidence="2 3">
    <name type="scientific">Rhizoctonia solani</name>
    <dbReference type="NCBI Taxonomy" id="456999"/>
    <lineage>
        <taxon>Eukaryota</taxon>
        <taxon>Fungi</taxon>
        <taxon>Dikarya</taxon>
        <taxon>Basidiomycota</taxon>
        <taxon>Agaricomycotina</taxon>
        <taxon>Agaricomycetes</taxon>
        <taxon>Cantharellales</taxon>
        <taxon>Ceratobasidiaceae</taxon>
        <taxon>Rhizoctonia</taxon>
    </lineage>
</organism>
<feature type="compositionally biased region" description="Basic residues" evidence="1">
    <location>
        <begin position="15"/>
        <end position="27"/>
    </location>
</feature>
<feature type="compositionally biased region" description="Polar residues" evidence="1">
    <location>
        <begin position="350"/>
        <end position="361"/>
    </location>
</feature>
<sequence>MPPKRKADTEDGPAKKKAATVPKLKKSKAPDWNEDSGYSNEKPTAEWARKCVDRWCLLPPYNTRMTEKHWQDYYNERSALDRINSSGAPESKEIVSEELCQDTWKILRGAARDLASIVLGSKLDDEDRKKHIARTLMGSLYFTELWGNDEGDDTPREVQAKSRLYSPFGVGTSIDFYYFYHLRARMFGKGERFASFYAKSRLIVEIDPENPTACSATKRNANGAIKAASDAITVFDRNGSKSKGTTAANVKSFEQAIFGVKDWISPLKLVEILFAAGTVMRYREQDKESPKSVLAKFHYFDGETNGRALLAEELKLLAELEAREQASPEVCIPQRMLLLARQGDGGSEPGPSNQRTSVQSDLGVRSSLTGPASINLKVVAVLQNILLNRSWNYLASPTSMPPASNKRPKKLSTCDGPNNDFTSRSPTLTPETLGRKGFLAFPDELVYLIFSYYTEIKIEDILVNSTSLPNHFLDRFKALRNLSQLCQLSRKMYLPLLWERVQICVATGGAWYREHGKNMERKSEGLLKSPHLWPYVRTLTVCFTRFEPRKVIPPFIRLLKALPNLQTLEIPHAHGSMTSILKSYFEGNVFPTIQKVVMPTCAHEILRCCPGIREVTCNEGDGGTLVSALVSAGCSSLEVLEGIAAGPLQMKRLVNQRPPLRRVQINVRMKDPEKNIKSFSKFPSLRVIELDSGQEDVGPLVKIATDTLRSCAMPPAGGSKKTRKGDLVVNKDDEVAFNSGLTIDQRLVRVVRFDRLGWQWLSQREKWTPAQFIPIKFEEYPVS</sequence>